<feature type="region of interest" description="Disordered" evidence="1">
    <location>
        <begin position="970"/>
        <end position="1049"/>
    </location>
</feature>
<feature type="compositionally biased region" description="Low complexity" evidence="1">
    <location>
        <begin position="119"/>
        <end position="130"/>
    </location>
</feature>
<dbReference type="PANTHER" id="PTHR48176">
    <property type="entry name" value="DDRGK DOMAIN-CONTAINING PROTEIN 1"/>
    <property type="match status" value="1"/>
</dbReference>
<feature type="compositionally biased region" description="Basic and acidic residues" evidence="1">
    <location>
        <begin position="914"/>
        <end position="925"/>
    </location>
</feature>
<accession>A0ABM3V127</accession>
<dbReference type="InterPro" id="IPR050899">
    <property type="entry name" value="DDRGK_domain-containing"/>
</dbReference>
<feature type="region of interest" description="Disordered" evidence="1">
    <location>
        <begin position="106"/>
        <end position="132"/>
    </location>
</feature>
<feature type="compositionally biased region" description="Low complexity" evidence="1">
    <location>
        <begin position="979"/>
        <end position="988"/>
    </location>
</feature>
<name>A0ABM3V127_MUSDO</name>
<feature type="compositionally biased region" description="Low complexity" evidence="1">
    <location>
        <begin position="605"/>
        <end position="615"/>
    </location>
</feature>
<feature type="region of interest" description="Disordered" evidence="1">
    <location>
        <begin position="914"/>
        <end position="943"/>
    </location>
</feature>
<feature type="region of interest" description="Disordered" evidence="1">
    <location>
        <begin position="169"/>
        <end position="290"/>
    </location>
</feature>
<evidence type="ECO:0000313" key="3">
    <source>
        <dbReference type="RefSeq" id="XP_058979479.1"/>
    </source>
</evidence>
<feature type="compositionally biased region" description="Basic and acidic residues" evidence="1">
    <location>
        <begin position="1174"/>
        <end position="1201"/>
    </location>
</feature>
<evidence type="ECO:0000313" key="2">
    <source>
        <dbReference type="Proteomes" id="UP001652621"/>
    </source>
</evidence>
<dbReference type="Proteomes" id="UP001652621">
    <property type="component" value="Unplaced"/>
</dbReference>
<feature type="region of interest" description="Disordered" evidence="1">
    <location>
        <begin position="509"/>
        <end position="637"/>
    </location>
</feature>
<dbReference type="RefSeq" id="XP_058979479.1">
    <property type="nucleotide sequence ID" value="XM_059123496.1"/>
</dbReference>
<organism evidence="2 3">
    <name type="scientific">Musca domestica</name>
    <name type="common">House fly</name>
    <dbReference type="NCBI Taxonomy" id="7370"/>
    <lineage>
        <taxon>Eukaryota</taxon>
        <taxon>Metazoa</taxon>
        <taxon>Ecdysozoa</taxon>
        <taxon>Arthropoda</taxon>
        <taxon>Hexapoda</taxon>
        <taxon>Insecta</taxon>
        <taxon>Pterygota</taxon>
        <taxon>Neoptera</taxon>
        <taxon>Endopterygota</taxon>
        <taxon>Diptera</taxon>
        <taxon>Brachycera</taxon>
        <taxon>Muscomorpha</taxon>
        <taxon>Muscoidea</taxon>
        <taxon>Muscidae</taxon>
        <taxon>Musca</taxon>
    </lineage>
</organism>
<feature type="compositionally biased region" description="Low complexity" evidence="1">
    <location>
        <begin position="269"/>
        <end position="279"/>
    </location>
</feature>
<protein>
    <submittedName>
        <fullName evidence="3">Titin</fullName>
    </submittedName>
</protein>
<feature type="compositionally biased region" description="Polar residues" evidence="1">
    <location>
        <begin position="437"/>
        <end position="452"/>
    </location>
</feature>
<feature type="compositionally biased region" description="Low complexity" evidence="1">
    <location>
        <begin position="204"/>
        <end position="233"/>
    </location>
</feature>
<evidence type="ECO:0000256" key="1">
    <source>
        <dbReference type="SAM" id="MobiDB-lite"/>
    </source>
</evidence>
<feature type="compositionally biased region" description="Polar residues" evidence="1">
    <location>
        <begin position="738"/>
        <end position="747"/>
    </location>
</feature>
<gene>
    <name evidence="3" type="primary">LOC131802827</name>
</gene>
<feature type="compositionally biased region" description="Basic and acidic residues" evidence="1">
    <location>
        <begin position="1021"/>
        <end position="1040"/>
    </location>
</feature>
<dbReference type="PANTHER" id="PTHR48176:SF1">
    <property type="entry name" value="DDRGK DOMAIN-CONTAINING PROTEIN 1"/>
    <property type="match status" value="1"/>
</dbReference>
<feature type="compositionally biased region" description="Acidic residues" evidence="1">
    <location>
        <begin position="510"/>
        <end position="525"/>
    </location>
</feature>
<dbReference type="GeneID" id="131802827"/>
<feature type="compositionally biased region" description="Basic and acidic residues" evidence="1">
    <location>
        <begin position="189"/>
        <end position="203"/>
    </location>
</feature>
<feature type="compositionally biased region" description="Low complexity" evidence="1">
    <location>
        <begin position="526"/>
        <end position="591"/>
    </location>
</feature>
<sequence>MMIMTSNDAHEKMMIMTLMMAGDNSKKIVAMLRKFLIPTVIVSILLLLTTLITLTKTETTYVVTPSTPKRTVVVTKSTATKSARPVTIVLATSVADYNETTRTANASSLAVDNTHNEKSGSNSSNKNLGKVNTKKLLNNAHVTTTTSLLPLQPPLNVTSTTLASFILNQQRQQQHKKQRQQQHQQLTKHQKDQQDQQKKEQKYHQQQLQNILRQQQQRRQQLQQQQQQQQRQSRQPDRNETGAAEGATSPAAAVDVGGDTQQSQKHLINVSNESDNNNNKSEEDSKKVEPLDEVSAHIELIAPLATSTNAYIPFDLDYNDPAEEKSRPPEPKKQSTINEVLTNLFPIGFSDIFKFSYPADEQQQQQDHQGHLVYQIPQEHEGHLEHQIPQEYLEHLQPHLHQVPHEIPNSAPEFISNPVIEHQVHPVYIPPEVQRSLPATPSPTVAMKSTPTPFKPMPEKSAELASIEMLIPFKPMPTDRPLKGREFHARIVQKEKVYNDPLAIAFETQSGEEEEGEQQVQEEVETTTPTTTTSTTTRRSTTTRKVPSTTTTARTRSTTTTTKAPSTTTTKKPSFTTTTTTAPSKTLSTTTRKPRGKSSRRRPPKSFQTSTTTKKPATKSRKEEETPGEWPKISKTLIPFEPKLEEISESQKTAPENSTIISTFVTMTRETRRETSPGHVEIVVEKFLGDPSASKSSSEDFRDGSNSISKEELLRINRAAKEASVLPSLLVNPDDDNATNGNSTSGSKAPIVILNDNSSDDFVDAPQDDNQIAETQNFAQAVYQDPAQSVTYSEGPTHSVNVHIIHDDKLRKAQEETEKLLEREKQQEQATQPRYQSYQAFVEQAKQIQNSLEEAPSRKFLKNFKPVLSQNPNPPPVPKGNFHYEQMPESHIQTVPPAAQLQFVKYERVRPEYQPQYEEHHESSELHTSITNSGQVSDKEAYETVGHAENPEPQSVTPYNFVFVTMQGPQKREEEQMEQHQVQQPQEQYLGPYNPHKSPQEFVYEALHSQAPSQPQPQPHPEPEPVVEHDHQPQESEDNPKPSGGGGYTFVEVQKSINIHNKLITEKDGRLIEQHETIYPEQKYGERLAPEHHQPQHPTPPAQDYVSLSQNPIHVAHEEYEQAASLIEEQHALDPAQSLIDIGPIQQSNLVQESHIVETPSAKGGQYVQSQTQEEVHQEEVNHSYQEHEQVEVQQHHEAEHHQHHHHNPQAGGHVEEGHQAPPPPPHPSAPQIQIPYALRPEHHQPYQGPLVLQEVIEKHVHIPYAVPEPIPVPVHFQHFIDRPVPIETIVEKPVPYPVEKVVEKVVEKHVPVEVEKIVEKPVEKIVEKYVDLPVAIPIKIPVALHIPNPNPIYSPLYGHGHYPPSAPYGGSASGAWPQSSSTLARIPTKILQAYYAKMLKKLVPQMTQAYKTSPLASKPKYQASKPTTKHPAKISDIRFDLKPPPPPPLGPSWDVGARYQYDYNTLPLDLSASSSIAVAEHSKRPTVPGFKGNYDEFQRWRNGHSLKRSPDFGMNLHMEYGFKPPLVPSVEIDDKGVPLKAAADLTKGKEE</sequence>
<feature type="compositionally biased region" description="Polar residues" evidence="1">
    <location>
        <begin position="926"/>
        <end position="936"/>
    </location>
</feature>
<feature type="region of interest" description="Disordered" evidence="1">
    <location>
        <begin position="730"/>
        <end position="752"/>
    </location>
</feature>
<keyword evidence="2" id="KW-1185">Reference proteome</keyword>
<feature type="region of interest" description="Disordered" evidence="1">
    <location>
        <begin position="434"/>
        <end position="457"/>
    </location>
</feature>
<feature type="region of interest" description="Disordered" evidence="1">
    <location>
        <begin position="1161"/>
        <end position="1233"/>
    </location>
</feature>
<feature type="compositionally biased region" description="Basic and acidic residues" evidence="1">
    <location>
        <begin position="280"/>
        <end position="290"/>
    </location>
</feature>
<feature type="compositionally biased region" description="Low complexity" evidence="1">
    <location>
        <begin position="241"/>
        <end position="253"/>
    </location>
</feature>
<feature type="compositionally biased region" description="Basic residues" evidence="1">
    <location>
        <begin position="592"/>
        <end position="604"/>
    </location>
</feature>
<proteinExistence type="predicted"/>
<reference evidence="3" key="1">
    <citation type="submission" date="2025-08" db="UniProtKB">
        <authorList>
            <consortium name="RefSeq"/>
        </authorList>
    </citation>
    <scope>IDENTIFICATION</scope>
    <source>
        <strain evidence="3">Aabys</strain>
        <tissue evidence="3">Whole body</tissue>
    </source>
</reference>